<dbReference type="PANTHER" id="PTHR34001:SF3">
    <property type="entry name" value="BLL7405 PROTEIN"/>
    <property type="match status" value="1"/>
</dbReference>
<keyword evidence="2 6" id="KW-0732">Signal</keyword>
<dbReference type="PANTHER" id="PTHR34001">
    <property type="entry name" value="BLL7405 PROTEIN"/>
    <property type="match status" value="1"/>
</dbReference>
<evidence type="ECO:0000313" key="9">
    <source>
        <dbReference type="Proteomes" id="UP000193083"/>
    </source>
</evidence>
<dbReference type="Proteomes" id="UP000193083">
    <property type="component" value="Unassembled WGS sequence"/>
</dbReference>
<sequence>MKANLKFARPLAAAAALAILASAPAFAADAIMEQAPEPAPVDIVPSASTGWAGPYAGVQAGYTFGRADLPGVGRHDHDGFNGGAFAGIQGQNGSIVYGVEGDVGYNGAKGSNAGIETKSGVEGSLRARLGYAVNDRVLLYGTGGGAAENLKASDAFGSDRKTMLGYTVGAGADVKVTEQVFVRGEYRFTDYGKETFNLGGVAQEVDTHSNKVQLGLGVKF</sequence>
<comment type="subcellular location">
    <subcellularLocation>
        <location evidence="1">Cell outer membrane</location>
    </subcellularLocation>
</comment>
<protein>
    <submittedName>
        <fullName evidence="8">Outer membrane immunogenic protein</fullName>
    </submittedName>
</protein>
<feature type="signal peptide" evidence="6">
    <location>
        <begin position="1"/>
        <end position="27"/>
    </location>
</feature>
<dbReference type="InterPro" id="IPR051692">
    <property type="entry name" value="OMP-like"/>
</dbReference>
<comment type="similarity">
    <text evidence="5">Belongs to the Omp25/RopB family.</text>
</comment>
<dbReference type="GO" id="GO:0009279">
    <property type="term" value="C:cell outer membrane"/>
    <property type="evidence" value="ECO:0007669"/>
    <property type="project" value="UniProtKB-SubCell"/>
</dbReference>
<dbReference type="InterPro" id="IPR011250">
    <property type="entry name" value="OMP/PagP_B-barrel"/>
</dbReference>
<keyword evidence="3" id="KW-0472">Membrane</keyword>
<dbReference type="InterPro" id="IPR027385">
    <property type="entry name" value="Beta-barrel_OMP"/>
</dbReference>
<dbReference type="Gene3D" id="2.40.160.20">
    <property type="match status" value="1"/>
</dbReference>
<accession>A0A1X7P0F8</accession>
<name>A0A1X7P0F8_9HYPH</name>
<reference evidence="8 9" key="1">
    <citation type="submission" date="2017-04" db="EMBL/GenBank/DDBJ databases">
        <authorList>
            <person name="Afonso C.L."/>
            <person name="Miller P.J."/>
            <person name="Scott M.A."/>
            <person name="Spackman E."/>
            <person name="Goraichik I."/>
            <person name="Dimitrov K.M."/>
            <person name="Suarez D.L."/>
            <person name="Swayne D.E."/>
        </authorList>
    </citation>
    <scope>NUCLEOTIDE SEQUENCE [LARGE SCALE GENOMIC DNA]</scope>
    <source>
        <strain evidence="8 9">B5P</strain>
    </source>
</reference>
<gene>
    <name evidence="8" type="ORF">SAMN02982922_3022</name>
</gene>
<feature type="chain" id="PRO_5012394831" evidence="6">
    <location>
        <begin position="28"/>
        <end position="220"/>
    </location>
</feature>
<evidence type="ECO:0000256" key="5">
    <source>
        <dbReference type="ARBA" id="ARBA00038306"/>
    </source>
</evidence>
<evidence type="ECO:0000256" key="1">
    <source>
        <dbReference type="ARBA" id="ARBA00004442"/>
    </source>
</evidence>
<dbReference type="Pfam" id="PF13505">
    <property type="entry name" value="OMP_b-brl"/>
    <property type="match status" value="1"/>
</dbReference>
<evidence type="ECO:0000256" key="3">
    <source>
        <dbReference type="ARBA" id="ARBA00023136"/>
    </source>
</evidence>
<evidence type="ECO:0000256" key="2">
    <source>
        <dbReference type="ARBA" id="ARBA00022729"/>
    </source>
</evidence>
<feature type="domain" description="Outer membrane protein beta-barrel" evidence="7">
    <location>
        <begin position="14"/>
        <end position="220"/>
    </location>
</feature>
<evidence type="ECO:0000313" key="8">
    <source>
        <dbReference type="EMBL" id="SMH44110.1"/>
    </source>
</evidence>
<proteinExistence type="inferred from homology"/>
<dbReference type="RefSeq" id="WP_085464904.1">
    <property type="nucleotide sequence ID" value="NZ_FXBL01000004.1"/>
</dbReference>
<organism evidence="8 9">
    <name type="scientific">Mesorhizobium australicum</name>
    <dbReference type="NCBI Taxonomy" id="536018"/>
    <lineage>
        <taxon>Bacteria</taxon>
        <taxon>Pseudomonadati</taxon>
        <taxon>Pseudomonadota</taxon>
        <taxon>Alphaproteobacteria</taxon>
        <taxon>Hyphomicrobiales</taxon>
        <taxon>Phyllobacteriaceae</taxon>
        <taxon>Mesorhizobium</taxon>
    </lineage>
</organism>
<evidence type="ECO:0000259" key="7">
    <source>
        <dbReference type="Pfam" id="PF13505"/>
    </source>
</evidence>
<dbReference type="EMBL" id="FXBL01000004">
    <property type="protein sequence ID" value="SMH44110.1"/>
    <property type="molecule type" value="Genomic_DNA"/>
</dbReference>
<dbReference type="OrthoDB" id="9815357at2"/>
<dbReference type="SUPFAM" id="SSF56925">
    <property type="entry name" value="OMPA-like"/>
    <property type="match status" value="1"/>
</dbReference>
<keyword evidence="9" id="KW-1185">Reference proteome</keyword>
<dbReference type="AlphaFoldDB" id="A0A1X7P0F8"/>
<evidence type="ECO:0000256" key="6">
    <source>
        <dbReference type="SAM" id="SignalP"/>
    </source>
</evidence>
<evidence type="ECO:0000256" key="4">
    <source>
        <dbReference type="ARBA" id="ARBA00023237"/>
    </source>
</evidence>
<keyword evidence="4" id="KW-0998">Cell outer membrane</keyword>